<keyword evidence="2" id="KW-0472">Membrane</keyword>
<comment type="cofactor">
    <cofactor evidence="1">
        <name>a divalent metal cation</name>
        <dbReference type="ChEBI" id="CHEBI:60240"/>
    </cofactor>
    <text evidence="1">Binds 1 divalent metal cation per subunit.</text>
</comment>
<dbReference type="Proteomes" id="UP000249056">
    <property type="component" value="Unassembled WGS sequence"/>
</dbReference>
<dbReference type="InterPro" id="IPR022450">
    <property type="entry name" value="TsaD"/>
</dbReference>
<keyword evidence="2" id="KW-0812">Transmembrane</keyword>
<comment type="subcellular location">
    <subcellularLocation>
        <location evidence="1">Mitochondrion</location>
    </subcellularLocation>
</comment>
<comment type="catalytic activity">
    <reaction evidence="1">
        <text>L-threonylcarbamoyladenylate + adenosine(37) in tRNA = N(6)-L-threonylcarbamoyladenosine(37) in tRNA + AMP + H(+)</text>
        <dbReference type="Rhea" id="RHEA:37059"/>
        <dbReference type="Rhea" id="RHEA-COMP:10162"/>
        <dbReference type="Rhea" id="RHEA-COMP:10163"/>
        <dbReference type="ChEBI" id="CHEBI:15378"/>
        <dbReference type="ChEBI" id="CHEBI:73682"/>
        <dbReference type="ChEBI" id="CHEBI:74411"/>
        <dbReference type="ChEBI" id="CHEBI:74418"/>
        <dbReference type="ChEBI" id="CHEBI:456215"/>
        <dbReference type="EC" id="2.3.1.234"/>
    </reaction>
</comment>
<gene>
    <name evidence="4" type="ORF">DID88_004933</name>
</gene>
<reference evidence="4 5" key="1">
    <citation type="submission" date="2018-06" db="EMBL/GenBank/DDBJ databases">
        <title>Genome Sequence of the Brown Rot Fungal Pathogen Monilinia fructigena.</title>
        <authorList>
            <person name="Landi L."/>
            <person name="De Miccolis Angelini R.M."/>
            <person name="Pollastro S."/>
            <person name="Abate D."/>
            <person name="Faretra F."/>
            <person name="Romanazzi G."/>
        </authorList>
    </citation>
    <scope>NUCLEOTIDE SEQUENCE [LARGE SCALE GENOMIC DNA]</scope>
    <source>
        <strain evidence="4 5">Mfrg269</strain>
    </source>
</reference>
<comment type="similarity">
    <text evidence="1">Belongs to the KAE1 / TsaD family.</text>
</comment>
<keyword evidence="1" id="KW-0819">tRNA processing</keyword>
<dbReference type="AlphaFoldDB" id="A0A395IQ04"/>
<evidence type="ECO:0000259" key="3">
    <source>
        <dbReference type="Pfam" id="PF00814"/>
    </source>
</evidence>
<keyword evidence="1" id="KW-0479">Metal-binding</keyword>
<name>A0A395IQ04_9HELO</name>
<dbReference type="GO" id="GO:0005739">
    <property type="term" value="C:mitochondrion"/>
    <property type="evidence" value="ECO:0007669"/>
    <property type="project" value="UniProtKB-SubCell"/>
</dbReference>
<dbReference type="SUPFAM" id="SSF53067">
    <property type="entry name" value="Actin-like ATPase domain"/>
    <property type="match status" value="2"/>
</dbReference>
<dbReference type="InterPro" id="IPR000905">
    <property type="entry name" value="Gcp-like_dom"/>
</dbReference>
<dbReference type="GO" id="GO:0061711">
    <property type="term" value="F:tRNA N(6)-L-threonylcarbamoyladenine synthase activity"/>
    <property type="evidence" value="ECO:0007669"/>
    <property type="project" value="UniProtKB-EC"/>
</dbReference>
<dbReference type="GO" id="GO:0046872">
    <property type="term" value="F:metal ion binding"/>
    <property type="evidence" value="ECO:0007669"/>
    <property type="project" value="UniProtKB-KW"/>
</dbReference>
<feature type="domain" description="Gcp-like" evidence="3">
    <location>
        <begin position="179"/>
        <end position="469"/>
    </location>
</feature>
<dbReference type="PANTHER" id="PTHR11735:SF6">
    <property type="entry name" value="TRNA N6-ADENOSINE THREONYLCARBAMOYLTRANSFERASE, MITOCHONDRIAL"/>
    <property type="match status" value="1"/>
</dbReference>
<dbReference type="PANTHER" id="PTHR11735">
    <property type="entry name" value="TRNA N6-ADENOSINE THREONYLCARBAMOYLTRANSFERASE"/>
    <property type="match status" value="1"/>
</dbReference>
<dbReference type="Gene3D" id="3.30.420.40">
    <property type="match status" value="2"/>
</dbReference>
<evidence type="ECO:0000313" key="5">
    <source>
        <dbReference type="Proteomes" id="UP000249056"/>
    </source>
</evidence>
<comment type="function">
    <text evidence="1">Required for the formation of a threonylcarbamoyl group on adenosine at position 37 (t(6)A37) in mitochondrial tRNAs that read codons beginning with adenine. Probably involved in the transfer of the threonylcarbamoyl moiety of threonylcarbamoyl-AMP (TC-AMP) to the N6 group of A37. Involved in mitochondrial genome maintenance.</text>
</comment>
<keyword evidence="1" id="KW-0808">Transferase</keyword>
<accession>A0A395IQ04</accession>
<protein>
    <recommendedName>
        <fullName evidence="3">Gcp-like domain-containing protein</fullName>
    </recommendedName>
</protein>
<keyword evidence="1" id="KW-0012">Acyltransferase</keyword>
<dbReference type="Pfam" id="PF00814">
    <property type="entry name" value="TsaD"/>
    <property type="match status" value="1"/>
</dbReference>
<dbReference type="EMBL" id="QKRW01000025">
    <property type="protein sequence ID" value="RAL62367.1"/>
    <property type="molecule type" value="Genomic_DNA"/>
</dbReference>
<dbReference type="InterPro" id="IPR017860">
    <property type="entry name" value="Peptidase_M22_CS"/>
</dbReference>
<dbReference type="InterPro" id="IPR043129">
    <property type="entry name" value="ATPase_NBD"/>
</dbReference>
<comment type="subunit">
    <text evidence="1">Homodimer.</text>
</comment>
<feature type="transmembrane region" description="Helical" evidence="2">
    <location>
        <begin position="7"/>
        <end position="28"/>
    </location>
</feature>
<proteinExistence type="inferred from homology"/>
<keyword evidence="2" id="KW-1133">Transmembrane helix</keyword>
<feature type="transmembrane region" description="Helical" evidence="2">
    <location>
        <begin position="34"/>
        <end position="56"/>
    </location>
</feature>
<evidence type="ECO:0000256" key="1">
    <source>
        <dbReference type="HAMAP-Rule" id="MF_03179"/>
    </source>
</evidence>
<dbReference type="PROSITE" id="PS01016">
    <property type="entry name" value="GLYCOPROTEASE"/>
    <property type="match status" value="1"/>
</dbReference>
<evidence type="ECO:0000313" key="4">
    <source>
        <dbReference type="EMBL" id="RAL62367.1"/>
    </source>
</evidence>
<evidence type="ECO:0000256" key="2">
    <source>
        <dbReference type="SAM" id="Phobius"/>
    </source>
</evidence>
<comment type="caution">
    <text evidence="4">The sequence shown here is derived from an EMBL/GenBank/DDBJ whole genome shotgun (WGS) entry which is preliminary data.</text>
</comment>
<dbReference type="HAMAP" id="MF_01445">
    <property type="entry name" value="TsaD"/>
    <property type="match status" value="1"/>
</dbReference>
<keyword evidence="1" id="KW-0496">Mitochondrion</keyword>
<sequence>MSIYSVYSVAFIVLCHIEPNIVYLSYIVQGLSGILTSLTLGFLTSFFSFLISVPLIDSRHGQTHRRVYTTKKLLLCRASNRSLLTLAIETSCDDTSVAILEKHNDNSAATLHFNSKITSDNRSYGGVWPIAAHESHQRNLAQLVKEALLALPRQQTTNASFENTVAVTTPHGSELCRKPDFITVTRGPGMRANLITGIDTAKGLAVAWQVPLLGVNHMQAHALTPRMVSALDAASVIGDQNYDNDPAYPFLSLLVSGGHTMLVHSRQLCDHEILATTSDLAVGDMVDKTARDILPASVIESAPDVMYGRVMEEFAFPDSNPTYGYEPSLTSIAQPPKPTKYGWTIKPPYLSPGPGGLRAFNSEFSYSGIGSQVKRIVEQKPDLDDIERRLLAQETMRVAFEHLASRVILALESSDLEDITTLVVSGGVAANQYLKHILRAVLDVRGHKSMRLLFPPPKFCTDNAAMIAWTGIEMWEAGWRSELDILAAKKWAIDPRTDGGILGLDGWKQQAI</sequence>
<organism evidence="4 5">
    <name type="scientific">Monilinia fructigena</name>
    <dbReference type="NCBI Taxonomy" id="38457"/>
    <lineage>
        <taxon>Eukaryota</taxon>
        <taxon>Fungi</taxon>
        <taxon>Dikarya</taxon>
        <taxon>Ascomycota</taxon>
        <taxon>Pezizomycotina</taxon>
        <taxon>Leotiomycetes</taxon>
        <taxon>Helotiales</taxon>
        <taxon>Sclerotiniaceae</taxon>
        <taxon>Monilinia</taxon>
    </lineage>
</organism>
<keyword evidence="5" id="KW-1185">Reference proteome</keyword>
<dbReference type="OrthoDB" id="10259622at2759"/>
<dbReference type="GO" id="GO:0072670">
    <property type="term" value="P:mitochondrial tRNA threonylcarbamoyladenosine modification"/>
    <property type="evidence" value="ECO:0007669"/>
    <property type="project" value="TreeGrafter"/>
</dbReference>